<keyword evidence="7" id="KW-1185">Reference proteome</keyword>
<proteinExistence type="inferred from homology"/>
<keyword evidence="2" id="KW-0285">Flavoprotein</keyword>
<dbReference type="STRING" id="1447875.A0A2B7Y0G4"/>
<evidence type="ECO:0000313" key="6">
    <source>
        <dbReference type="EMBL" id="PGH14298.1"/>
    </source>
</evidence>
<dbReference type="InterPro" id="IPR050097">
    <property type="entry name" value="Ferredoxin-NADP_redctase_2"/>
</dbReference>
<dbReference type="PRINTS" id="PR00368">
    <property type="entry name" value="FADPNR"/>
</dbReference>
<dbReference type="GO" id="GO:0097237">
    <property type="term" value="P:cellular response to toxic substance"/>
    <property type="evidence" value="ECO:0007669"/>
    <property type="project" value="UniProtKB-ARBA"/>
</dbReference>
<dbReference type="Proteomes" id="UP000223968">
    <property type="component" value="Unassembled WGS sequence"/>
</dbReference>
<feature type="signal peptide" evidence="4">
    <location>
        <begin position="1"/>
        <end position="21"/>
    </location>
</feature>
<dbReference type="OrthoDB" id="10260355at2759"/>
<evidence type="ECO:0000256" key="1">
    <source>
        <dbReference type="ARBA" id="ARBA00009333"/>
    </source>
</evidence>
<protein>
    <recommendedName>
        <fullName evidence="5">FAD/NAD(P)-binding domain-containing protein</fullName>
    </recommendedName>
</protein>
<dbReference type="PRINTS" id="PR00469">
    <property type="entry name" value="PNDRDTASEII"/>
</dbReference>
<dbReference type="Pfam" id="PF07992">
    <property type="entry name" value="Pyr_redox_2"/>
    <property type="match status" value="1"/>
</dbReference>
<dbReference type="InterPro" id="IPR036188">
    <property type="entry name" value="FAD/NAD-bd_sf"/>
</dbReference>
<organism evidence="6 7">
    <name type="scientific">Helicocarpus griseus UAMH5409</name>
    <dbReference type="NCBI Taxonomy" id="1447875"/>
    <lineage>
        <taxon>Eukaryota</taxon>
        <taxon>Fungi</taxon>
        <taxon>Dikarya</taxon>
        <taxon>Ascomycota</taxon>
        <taxon>Pezizomycotina</taxon>
        <taxon>Eurotiomycetes</taxon>
        <taxon>Eurotiomycetidae</taxon>
        <taxon>Onygenales</taxon>
        <taxon>Ajellomycetaceae</taxon>
        <taxon>Helicocarpus</taxon>
    </lineage>
</organism>
<dbReference type="EMBL" id="PDNB01000036">
    <property type="protein sequence ID" value="PGH14298.1"/>
    <property type="molecule type" value="Genomic_DNA"/>
</dbReference>
<feature type="chain" id="PRO_5012970814" description="FAD/NAD(P)-binding domain-containing protein" evidence="4">
    <location>
        <begin position="22"/>
        <end position="396"/>
    </location>
</feature>
<comment type="similarity">
    <text evidence="1">Belongs to the class-II pyridine nucleotide-disulfide oxidoreductase family.</text>
</comment>
<evidence type="ECO:0000256" key="2">
    <source>
        <dbReference type="ARBA" id="ARBA00022630"/>
    </source>
</evidence>
<evidence type="ECO:0000256" key="3">
    <source>
        <dbReference type="ARBA" id="ARBA00023002"/>
    </source>
</evidence>
<dbReference type="SUPFAM" id="SSF51905">
    <property type="entry name" value="FAD/NAD(P)-binding domain"/>
    <property type="match status" value="1"/>
</dbReference>
<comment type="caution">
    <text evidence="6">The sequence shown here is derived from an EMBL/GenBank/DDBJ whole genome shotgun (WGS) entry which is preliminary data.</text>
</comment>
<dbReference type="PANTHER" id="PTHR48105">
    <property type="entry name" value="THIOREDOXIN REDUCTASE 1-RELATED-RELATED"/>
    <property type="match status" value="1"/>
</dbReference>
<feature type="domain" description="FAD/NAD(P)-binding" evidence="5">
    <location>
        <begin position="29"/>
        <end position="337"/>
    </location>
</feature>
<sequence length="396" mass="43601">MAIFNASRLLAFLSFLAFALAQNIPPVDYDVIVVGGGPAGLSALSGLSRVRRTALLVDSSQYRNGLTRRMHDIIGSDGVVPSVFRYEARQQIAKYDTATMTNGTVLDINQVKTDPSNLPHFLVTINPPNGGPSYIQTARKIVLATGLEDILPNTPGLAEAWSRGIYWCPWCDGFEHRDQPLGIIGDVSGIKSAMMEVATINQDVMAFTNNSDTPLSEIDGYEELKNNYGVKFEPRAIKNITRIQDGSIHFDAKNGSEFDMFAVHFEDEGNPVNRAAFLTNFESKQRSDLPQKMGLKMADGKIDNKMEGMHTSMDGVFAVGDCNNDGSTNVPHAMFSGKRAAVYIHVAMEKENATAMNMHKAPEKRAQPLSVRELEEIAEREIGNDLETLWQAKVRS</sequence>
<dbReference type="AlphaFoldDB" id="A0A2B7Y0G4"/>
<evidence type="ECO:0000256" key="4">
    <source>
        <dbReference type="SAM" id="SignalP"/>
    </source>
</evidence>
<dbReference type="InterPro" id="IPR023753">
    <property type="entry name" value="FAD/NAD-binding_dom"/>
</dbReference>
<evidence type="ECO:0000313" key="7">
    <source>
        <dbReference type="Proteomes" id="UP000223968"/>
    </source>
</evidence>
<accession>A0A2B7Y0G4</accession>
<keyword evidence="4" id="KW-0732">Signal</keyword>
<evidence type="ECO:0000259" key="5">
    <source>
        <dbReference type="Pfam" id="PF07992"/>
    </source>
</evidence>
<dbReference type="GO" id="GO:0016491">
    <property type="term" value="F:oxidoreductase activity"/>
    <property type="evidence" value="ECO:0007669"/>
    <property type="project" value="UniProtKB-KW"/>
</dbReference>
<dbReference type="Gene3D" id="3.50.50.60">
    <property type="entry name" value="FAD/NAD(P)-binding domain"/>
    <property type="match status" value="2"/>
</dbReference>
<gene>
    <name evidence="6" type="ORF">AJ79_03120</name>
</gene>
<keyword evidence="3" id="KW-0560">Oxidoreductase</keyword>
<reference evidence="6 7" key="1">
    <citation type="submission" date="2017-10" db="EMBL/GenBank/DDBJ databases">
        <title>Comparative genomics in systemic dimorphic fungi from Ajellomycetaceae.</title>
        <authorList>
            <person name="Munoz J.F."/>
            <person name="Mcewen J.G."/>
            <person name="Clay O.K."/>
            <person name="Cuomo C.A."/>
        </authorList>
    </citation>
    <scope>NUCLEOTIDE SEQUENCE [LARGE SCALE GENOMIC DNA]</scope>
    <source>
        <strain evidence="6 7">UAMH5409</strain>
    </source>
</reference>
<name>A0A2B7Y0G4_9EURO</name>